<keyword evidence="2" id="KW-0732">Signal</keyword>
<protein>
    <submittedName>
        <fullName evidence="4">Lipocalin</fullName>
    </submittedName>
</protein>
<accession>A0A418QAK2</accession>
<dbReference type="STRING" id="1451189.CFAL_10410"/>
<dbReference type="GO" id="GO:0006629">
    <property type="term" value="P:lipid metabolic process"/>
    <property type="evidence" value="ECO:0007669"/>
    <property type="project" value="TreeGrafter"/>
</dbReference>
<dbReference type="OrthoDB" id="594739at2"/>
<feature type="chain" id="PRO_5038516769" evidence="2">
    <location>
        <begin position="35"/>
        <end position="242"/>
    </location>
</feature>
<proteinExistence type="predicted"/>
<dbReference type="PANTHER" id="PTHR10612">
    <property type="entry name" value="APOLIPOPROTEIN D"/>
    <property type="match status" value="1"/>
</dbReference>
<organism evidence="4 5">
    <name type="scientific">Corynebacterium falsenii</name>
    <dbReference type="NCBI Taxonomy" id="108486"/>
    <lineage>
        <taxon>Bacteria</taxon>
        <taxon>Bacillati</taxon>
        <taxon>Actinomycetota</taxon>
        <taxon>Actinomycetes</taxon>
        <taxon>Mycobacteriales</taxon>
        <taxon>Corynebacteriaceae</taxon>
        <taxon>Corynebacterium</taxon>
    </lineage>
</organism>
<reference evidence="4 5" key="1">
    <citation type="submission" date="2018-09" db="EMBL/GenBank/DDBJ databases">
        <title>Optimization and identification of Corynebacterium falsenii FN1-14 from fish paste.</title>
        <authorList>
            <person name="Daroonpunt R."/>
            <person name="Tanasupawat S."/>
        </authorList>
    </citation>
    <scope>NUCLEOTIDE SEQUENCE [LARGE SCALE GENOMIC DNA]</scope>
    <source>
        <strain evidence="4 5">FN1-14</strain>
    </source>
</reference>
<dbReference type="InterPro" id="IPR022272">
    <property type="entry name" value="Lipocalin_CS"/>
</dbReference>
<dbReference type="PROSITE" id="PS00213">
    <property type="entry name" value="LIPOCALIN"/>
    <property type="match status" value="1"/>
</dbReference>
<feature type="signal peptide" evidence="2">
    <location>
        <begin position="1"/>
        <end position="34"/>
    </location>
</feature>
<gene>
    <name evidence="4" type="ORF">D3M95_01725</name>
</gene>
<comment type="caution">
    <text evidence="4">The sequence shown here is derived from an EMBL/GenBank/DDBJ whole genome shotgun (WGS) entry which is preliminary data.</text>
</comment>
<feature type="domain" description="Lipocalin/cytosolic fatty-acid binding" evidence="3">
    <location>
        <begin position="81"/>
        <end position="227"/>
    </location>
</feature>
<evidence type="ECO:0000259" key="3">
    <source>
        <dbReference type="Pfam" id="PF08212"/>
    </source>
</evidence>
<dbReference type="PANTHER" id="PTHR10612:SF34">
    <property type="entry name" value="APOLIPOPROTEIN D"/>
    <property type="match status" value="1"/>
</dbReference>
<dbReference type="InterPro" id="IPR012674">
    <property type="entry name" value="Calycin"/>
</dbReference>
<keyword evidence="5" id="KW-1185">Reference proteome</keyword>
<evidence type="ECO:0000256" key="2">
    <source>
        <dbReference type="SAM" id="SignalP"/>
    </source>
</evidence>
<name>A0A418QAK2_9CORY</name>
<dbReference type="InterPro" id="IPR047202">
    <property type="entry name" value="Lipocalin_Blc-like_dom"/>
</dbReference>
<dbReference type="EMBL" id="QXJK01000001">
    <property type="protein sequence ID" value="RIX36943.1"/>
    <property type="molecule type" value="Genomic_DNA"/>
</dbReference>
<dbReference type="RefSeq" id="WP_025403617.1">
    <property type="nucleotide sequence ID" value="NZ_CBCRUA010000002.1"/>
</dbReference>
<dbReference type="InterPro" id="IPR000566">
    <property type="entry name" value="Lipocln_cytosolic_FA-bd_dom"/>
</dbReference>
<sequence length="242" mass="25630">MHHRTTRSARTTRSTVTGALFAAVLGATISAAPAASAQSSLPQGDITNGGRGSSVPTGTRLPEGVAIGSIGGTELTQVDHLDPEKYVGKWYQVAAIPQPFSLQCGSNTTADYGVIDANTISVKNSCTTWLNNTSSIDGKARIKDTQTNASLTVAFDGVPVQNLDGPVNYRVTYLASDYSLAIVGDPQRLSGFVLSRTPNLSSEQWELVKKTVTDRGYWDCAFFTTPQAGGRSDTLPLCLAVR</sequence>
<dbReference type="Proteomes" id="UP000285278">
    <property type="component" value="Unassembled WGS sequence"/>
</dbReference>
<dbReference type="Gene3D" id="2.40.128.20">
    <property type="match status" value="1"/>
</dbReference>
<evidence type="ECO:0000256" key="1">
    <source>
        <dbReference type="SAM" id="MobiDB-lite"/>
    </source>
</evidence>
<dbReference type="Pfam" id="PF08212">
    <property type="entry name" value="Lipocalin_2"/>
    <property type="match status" value="1"/>
</dbReference>
<dbReference type="GO" id="GO:0000302">
    <property type="term" value="P:response to reactive oxygen species"/>
    <property type="evidence" value="ECO:0007669"/>
    <property type="project" value="TreeGrafter"/>
</dbReference>
<dbReference type="AlphaFoldDB" id="A0A418QAK2"/>
<dbReference type="GO" id="GO:0005737">
    <property type="term" value="C:cytoplasm"/>
    <property type="evidence" value="ECO:0007669"/>
    <property type="project" value="TreeGrafter"/>
</dbReference>
<feature type="region of interest" description="Disordered" evidence="1">
    <location>
        <begin position="36"/>
        <end position="63"/>
    </location>
</feature>
<evidence type="ECO:0000313" key="5">
    <source>
        <dbReference type="Proteomes" id="UP000285278"/>
    </source>
</evidence>
<dbReference type="SUPFAM" id="SSF50814">
    <property type="entry name" value="Lipocalins"/>
    <property type="match status" value="1"/>
</dbReference>
<dbReference type="CDD" id="cd19438">
    <property type="entry name" value="lipocalin_Blc-like"/>
    <property type="match status" value="1"/>
</dbReference>
<evidence type="ECO:0000313" key="4">
    <source>
        <dbReference type="EMBL" id="RIX36943.1"/>
    </source>
</evidence>